<protein>
    <submittedName>
        <fullName evidence="1">Uncharacterized protein</fullName>
    </submittedName>
</protein>
<sequence length="94" mass="10322">MELKSRMWIASHRLPTPAQGESGGSISLATEPSNVVPGKSFKNRSHGHLTFNSAERQKTFAQHNFSWDSPVIAGQVSQSLHLIQRIIVARPFAG</sequence>
<gene>
    <name evidence="1" type="ORF">TNCV_1358791</name>
</gene>
<evidence type="ECO:0000313" key="1">
    <source>
        <dbReference type="EMBL" id="GFY08475.1"/>
    </source>
</evidence>
<dbReference type="EMBL" id="BMAU01021280">
    <property type="protein sequence ID" value="GFY08475.1"/>
    <property type="molecule type" value="Genomic_DNA"/>
</dbReference>
<evidence type="ECO:0000313" key="2">
    <source>
        <dbReference type="Proteomes" id="UP000887159"/>
    </source>
</evidence>
<keyword evidence="2" id="KW-1185">Reference proteome</keyword>
<proteinExistence type="predicted"/>
<name>A0A8X6SBZ8_TRICX</name>
<dbReference type="AlphaFoldDB" id="A0A8X6SBZ8"/>
<dbReference type="Proteomes" id="UP000887159">
    <property type="component" value="Unassembled WGS sequence"/>
</dbReference>
<organism evidence="1 2">
    <name type="scientific">Trichonephila clavipes</name>
    <name type="common">Golden silk orbweaver</name>
    <name type="synonym">Nephila clavipes</name>
    <dbReference type="NCBI Taxonomy" id="2585209"/>
    <lineage>
        <taxon>Eukaryota</taxon>
        <taxon>Metazoa</taxon>
        <taxon>Ecdysozoa</taxon>
        <taxon>Arthropoda</taxon>
        <taxon>Chelicerata</taxon>
        <taxon>Arachnida</taxon>
        <taxon>Araneae</taxon>
        <taxon>Araneomorphae</taxon>
        <taxon>Entelegynae</taxon>
        <taxon>Araneoidea</taxon>
        <taxon>Nephilidae</taxon>
        <taxon>Trichonephila</taxon>
    </lineage>
</organism>
<accession>A0A8X6SBZ8</accession>
<reference evidence="1" key="1">
    <citation type="submission" date="2020-08" db="EMBL/GenBank/DDBJ databases">
        <title>Multicomponent nature underlies the extraordinary mechanical properties of spider dragline silk.</title>
        <authorList>
            <person name="Kono N."/>
            <person name="Nakamura H."/>
            <person name="Mori M."/>
            <person name="Yoshida Y."/>
            <person name="Ohtoshi R."/>
            <person name="Malay A.D."/>
            <person name="Moran D.A.P."/>
            <person name="Tomita M."/>
            <person name="Numata K."/>
            <person name="Arakawa K."/>
        </authorList>
    </citation>
    <scope>NUCLEOTIDE SEQUENCE</scope>
</reference>
<comment type="caution">
    <text evidence="1">The sequence shown here is derived from an EMBL/GenBank/DDBJ whole genome shotgun (WGS) entry which is preliminary data.</text>
</comment>